<protein>
    <submittedName>
        <fullName evidence="17">Stage V sporulation protein D</fullName>
    </submittedName>
</protein>
<evidence type="ECO:0000256" key="9">
    <source>
        <dbReference type="ARBA" id="ARBA00022960"/>
    </source>
</evidence>
<evidence type="ECO:0000256" key="14">
    <source>
        <dbReference type="SAM" id="Phobius"/>
    </source>
</evidence>
<dbReference type="GO" id="GO:0008360">
    <property type="term" value="P:regulation of cell shape"/>
    <property type="evidence" value="ECO:0007669"/>
    <property type="project" value="UniProtKB-KW"/>
</dbReference>
<dbReference type="SUPFAM" id="SSF56601">
    <property type="entry name" value="beta-lactamase/transpeptidase-like"/>
    <property type="match status" value="1"/>
</dbReference>
<keyword evidence="4" id="KW-0997">Cell inner membrane</keyword>
<dbReference type="Pfam" id="PF00905">
    <property type="entry name" value="Transpeptidase"/>
    <property type="match status" value="1"/>
</dbReference>
<keyword evidence="5" id="KW-0121">Carboxypeptidase</keyword>
<evidence type="ECO:0000256" key="7">
    <source>
        <dbReference type="ARBA" id="ARBA00022692"/>
    </source>
</evidence>
<dbReference type="OrthoDB" id="9766847at2"/>
<dbReference type="GO" id="GO:0008658">
    <property type="term" value="F:penicillin binding"/>
    <property type="evidence" value="ECO:0007669"/>
    <property type="project" value="InterPro"/>
</dbReference>
<dbReference type="NCBIfam" id="TIGR03423">
    <property type="entry name" value="pbp2_mrdA"/>
    <property type="match status" value="1"/>
</dbReference>
<dbReference type="Pfam" id="PF03717">
    <property type="entry name" value="PBP_dimer"/>
    <property type="match status" value="1"/>
</dbReference>
<evidence type="ECO:0000256" key="6">
    <source>
        <dbReference type="ARBA" id="ARBA00022670"/>
    </source>
</evidence>
<feature type="domain" description="Penicillin-binding protein dimerisation" evidence="16">
    <location>
        <begin position="63"/>
        <end position="236"/>
    </location>
</feature>
<evidence type="ECO:0000313" key="17">
    <source>
        <dbReference type="EMBL" id="SLN33480.1"/>
    </source>
</evidence>
<keyword evidence="7 14" id="KW-0812">Transmembrane</keyword>
<keyword evidence="11 14" id="KW-1133">Transmembrane helix</keyword>
<dbReference type="Gene3D" id="3.40.710.10">
    <property type="entry name" value="DD-peptidase/beta-lactamase superfamily"/>
    <property type="match status" value="1"/>
</dbReference>
<keyword evidence="9" id="KW-0133">Cell shape</keyword>
<reference evidence="17 18" key="1">
    <citation type="submission" date="2017-03" db="EMBL/GenBank/DDBJ databases">
        <authorList>
            <person name="Afonso C.L."/>
            <person name="Miller P.J."/>
            <person name="Scott M.A."/>
            <person name="Spackman E."/>
            <person name="Goraichik I."/>
            <person name="Dimitrov K.M."/>
            <person name="Suarez D.L."/>
            <person name="Swayne D.E."/>
        </authorList>
    </citation>
    <scope>NUCLEOTIDE SEQUENCE [LARGE SCALE GENOMIC DNA]</scope>
    <source>
        <strain evidence="17 18">CECT 8620</strain>
    </source>
</reference>
<dbReference type="PANTHER" id="PTHR30627:SF2">
    <property type="entry name" value="PEPTIDOGLYCAN D,D-TRANSPEPTIDASE MRDA"/>
    <property type="match status" value="1"/>
</dbReference>
<keyword evidence="18" id="KW-1185">Reference proteome</keyword>
<dbReference type="AlphaFoldDB" id="A0A1Y5S6A5"/>
<evidence type="ECO:0000256" key="11">
    <source>
        <dbReference type="ARBA" id="ARBA00022989"/>
    </source>
</evidence>
<evidence type="ECO:0000313" key="18">
    <source>
        <dbReference type="Proteomes" id="UP000193862"/>
    </source>
</evidence>
<dbReference type="InterPro" id="IPR050515">
    <property type="entry name" value="Beta-lactam/transpept"/>
</dbReference>
<dbReference type="InterPro" id="IPR017790">
    <property type="entry name" value="Penicillin-binding_protein_2"/>
</dbReference>
<evidence type="ECO:0000256" key="8">
    <source>
        <dbReference type="ARBA" id="ARBA00022801"/>
    </source>
</evidence>
<evidence type="ECO:0000256" key="2">
    <source>
        <dbReference type="ARBA" id="ARBA00004236"/>
    </source>
</evidence>
<gene>
    <name evidence="17" type="primary">spoVD</name>
    <name evidence="17" type="ORF">AQS8620_01149</name>
</gene>
<dbReference type="InterPro" id="IPR005311">
    <property type="entry name" value="PBP_dimer"/>
</dbReference>
<dbReference type="GO" id="GO:0071972">
    <property type="term" value="F:peptidoglycan L,D-transpeptidase activity"/>
    <property type="evidence" value="ECO:0007669"/>
    <property type="project" value="TreeGrafter"/>
</dbReference>
<evidence type="ECO:0000256" key="1">
    <source>
        <dbReference type="ARBA" id="ARBA00004167"/>
    </source>
</evidence>
<keyword evidence="13" id="KW-0961">Cell wall biogenesis/degradation</keyword>
<feature type="domain" description="Penicillin-binding protein transpeptidase" evidence="15">
    <location>
        <begin position="269"/>
        <end position="596"/>
    </location>
</feature>
<keyword evidence="6" id="KW-0645">Protease</keyword>
<evidence type="ECO:0000256" key="3">
    <source>
        <dbReference type="ARBA" id="ARBA00022475"/>
    </source>
</evidence>
<proteinExistence type="predicted"/>
<dbReference type="InterPro" id="IPR036138">
    <property type="entry name" value="PBP_dimer_sf"/>
</dbReference>
<evidence type="ECO:0000256" key="13">
    <source>
        <dbReference type="ARBA" id="ARBA00023316"/>
    </source>
</evidence>
<dbReference type="GO" id="GO:0009252">
    <property type="term" value="P:peptidoglycan biosynthetic process"/>
    <property type="evidence" value="ECO:0007669"/>
    <property type="project" value="UniProtKB-KW"/>
</dbReference>
<dbReference type="InterPro" id="IPR001460">
    <property type="entry name" value="PCN-bd_Tpept"/>
</dbReference>
<comment type="subcellular location">
    <subcellularLocation>
        <location evidence="2">Cell membrane</location>
    </subcellularLocation>
    <subcellularLocation>
        <location evidence="1">Membrane</location>
        <topology evidence="1">Single-pass membrane protein</topology>
    </subcellularLocation>
</comment>
<feature type="transmembrane region" description="Helical" evidence="14">
    <location>
        <begin position="20"/>
        <end position="39"/>
    </location>
</feature>
<dbReference type="PANTHER" id="PTHR30627">
    <property type="entry name" value="PEPTIDOGLYCAN D,D-TRANSPEPTIDASE"/>
    <property type="match status" value="1"/>
</dbReference>
<evidence type="ECO:0000256" key="4">
    <source>
        <dbReference type="ARBA" id="ARBA00022519"/>
    </source>
</evidence>
<evidence type="ECO:0000256" key="10">
    <source>
        <dbReference type="ARBA" id="ARBA00022984"/>
    </source>
</evidence>
<dbReference type="Gene3D" id="3.30.1390.30">
    <property type="entry name" value="Penicillin-binding protein 2a, domain 3"/>
    <property type="match status" value="1"/>
</dbReference>
<dbReference type="GO" id="GO:0006508">
    <property type="term" value="P:proteolysis"/>
    <property type="evidence" value="ECO:0007669"/>
    <property type="project" value="UniProtKB-KW"/>
</dbReference>
<dbReference type="Gene3D" id="3.90.1310.10">
    <property type="entry name" value="Penicillin-binding protein 2a (Domain 2)"/>
    <property type="match status" value="1"/>
</dbReference>
<dbReference type="GO" id="GO:0071555">
    <property type="term" value="P:cell wall organization"/>
    <property type="evidence" value="ECO:0007669"/>
    <property type="project" value="UniProtKB-KW"/>
</dbReference>
<dbReference type="Proteomes" id="UP000193862">
    <property type="component" value="Unassembled WGS sequence"/>
</dbReference>
<evidence type="ECO:0000259" key="16">
    <source>
        <dbReference type="Pfam" id="PF03717"/>
    </source>
</evidence>
<sequence>MRRSAGDTALSARKITRRSLFLGASQLAFMGVLGLRMRYMQVDQADEFRLLADENRIRIHLLPPARGMIYDRLGTAIAENEQTFRIVIRREDSADLDQSLAALERLIGLSAEDQARVRKELKEANPSAPVTIADRMDWDSFTLVAANGPALPGVTPDVGLSRNYPLKGDFAHVLGYVGPVSERDLAKLEDPDELLTIPKFQIGKTGVENKLEDVLRGQAGTLSVEQNAYGRIIRELGRKEGTQGAAVQLTVDHRLQNFTHAILAGESAAAVVIDVETGDVMAAASAPSFDPNLFVRGISYAAYDSLLNNDHRPLPAKTVQGAYPPGSTFKLVTAMAALSAGVIGAEDTVYCRGYTEVGGRRFHCWKRSGHGAVDLVGSLKYSCDCYYYELAQRAGIEAISDMGRKLGLGEAFDLPMSAVSSGLLPTKEWKLANRGTDWVVGDSLNASIGQGFVLTTPMQLATMAARVATGRMISPRLVRSIDGVEQPLLDGAPLDVDQNLLRQVRKGMYAVSNDPRGGTAYRSRIADDTMKIAGKTGTSQVRNAVVNNNNVPWEQRDHALFVAFAPYDNPRYAVSVVVEHGGGGSTVAAPIARDIMLFALHGGLPPLEAYPSDQRGAAQARFDALDLRDTLAATKPQSRA</sequence>
<dbReference type="GO" id="GO:0005886">
    <property type="term" value="C:plasma membrane"/>
    <property type="evidence" value="ECO:0007669"/>
    <property type="project" value="UniProtKB-SubCell"/>
</dbReference>
<organism evidence="17 18">
    <name type="scientific">Aquimixticola soesokkakensis</name>
    <dbReference type="NCBI Taxonomy" id="1519096"/>
    <lineage>
        <taxon>Bacteria</taxon>
        <taxon>Pseudomonadati</taxon>
        <taxon>Pseudomonadota</taxon>
        <taxon>Alphaproteobacteria</taxon>
        <taxon>Rhodobacterales</taxon>
        <taxon>Paracoccaceae</taxon>
        <taxon>Aquimixticola</taxon>
    </lineage>
</organism>
<evidence type="ECO:0000259" key="15">
    <source>
        <dbReference type="Pfam" id="PF00905"/>
    </source>
</evidence>
<dbReference type="EMBL" id="FWFS01000003">
    <property type="protein sequence ID" value="SLN33480.1"/>
    <property type="molecule type" value="Genomic_DNA"/>
</dbReference>
<name>A0A1Y5S6A5_9RHOB</name>
<dbReference type="GO" id="GO:0009002">
    <property type="term" value="F:serine-type D-Ala-D-Ala carboxypeptidase activity"/>
    <property type="evidence" value="ECO:0007669"/>
    <property type="project" value="InterPro"/>
</dbReference>
<keyword evidence="10" id="KW-0573">Peptidoglycan synthesis</keyword>
<keyword evidence="12 14" id="KW-0472">Membrane</keyword>
<dbReference type="RefSeq" id="WP_085835870.1">
    <property type="nucleotide sequence ID" value="NZ_FWFS01000003.1"/>
</dbReference>
<keyword evidence="8" id="KW-0378">Hydrolase</keyword>
<evidence type="ECO:0000256" key="12">
    <source>
        <dbReference type="ARBA" id="ARBA00023136"/>
    </source>
</evidence>
<dbReference type="InterPro" id="IPR012338">
    <property type="entry name" value="Beta-lactam/transpept-like"/>
</dbReference>
<keyword evidence="3" id="KW-1003">Cell membrane</keyword>
<accession>A0A1Y5S6A5</accession>
<evidence type="ECO:0000256" key="5">
    <source>
        <dbReference type="ARBA" id="ARBA00022645"/>
    </source>
</evidence>
<dbReference type="SUPFAM" id="SSF56519">
    <property type="entry name" value="Penicillin binding protein dimerisation domain"/>
    <property type="match status" value="1"/>
</dbReference>